<accession>A0A1X7T7X7</accession>
<dbReference type="EnsemblMetazoa" id="Aqu2.1.10356_001">
    <property type="protein sequence ID" value="Aqu2.1.10356_001"/>
    <property type="gene ID" value="Aqu2.1.10356"/>
</dbReference>
<name>A0A1X7T7X7_AMPQE</name>
<feature type="region of interest" description="Disordered" evidence="1">
    <location>
        <begin position="1"/>
        <end position="30"/>
    </location>
</feature>
<evidence type="ECO:0000313" key="2">
    <source>
        <dbReference type="EnsemblMetazoa" id="Aqu2.1.10356_001"/>
    </source>
</evidence>
<organism evidence="2">
    <name type="scientific">Amphimedon queenslandica</name>
    <name type="common">Sponge</name>
    <dbReference type="NCBI Taxonomy" id="400682"/>
    <lineage>
        <taxon>Eukaryota</taxon>
        <taxon>Metazoa</taxon>
        <taxon>Porifera</taxon>
        <taxon>Demospongiae</taxon>
        <taxon>Heteroscleromorpha</taxon>
        <taxon>Haplosclerida</taxon>
        <taxon>Niphatidae</taxon>
        <taxon>Amphimedon</taxon>
    </lineage>
</organism>
<evidence type="ECO:0000256" key="1">
    <source>
        <dbReference type="SAM" id="MobiDB-lite"/>
    </source>
</evidence>
<feature type="compositionally biased region" description="Polar residues" evidence="1">
    <location>
        <begin position="1"/>
        <end position="16"/>
    </location>
</feature>
<reference evidence="2" key="1">
    <citation type="submission" date="2017-05" db="UniProtKB">
        <authorList>
            <consortium name="EnsemblMetazoa"/>
        </authorList>
    </citation>
    <scope>IDENTIFICATION</scope>
</reference>
<sequence length="88" mass="9466">MAAQTVAPNLSMAQATQRHHHPRSQLAAPKDNEAVLAALKITIPETNKKALTGLAEFGNSRVSAGNNHIVHTQHHLTHTVIRVLLIVG</sequence>
<dbReference type="AlphaFoldDB" id="A0A1X7T7X7"/>
<dbReference type="InParanoid" id="A0A1X7T7X7"/>
<protein>
    <submittedName>
        <fullName evidence="2">Uncharacterized protein</fullName>
    </submittedName>
</protein>
<proteinExistence type="predicted"/>